<gene>
    <name evidence="1" type="ORF">EG856_00320</name>
</gene>
<evidence type="ECO:0000313" key="2">
    <source>
        <dbReference type="Proteomes" id="UP000289326"/>
    </source>
</evidence>
<dbReference type="InterPro" id="IPR003837">
    <property type="entry name" value="GatC"/>
</dbReference>
<dbReference type="RefSeq" id="WP_130429161.1">
    <property type="nucleotide sequence ID" value="NZ_CP034841.1"/>
</dbReference>
<accession>A0A4P6MN30</accession>
<evidence type="ECO:0000313" key="1">
    <source>
        <dbReference type="EMBL" id="QBF34383.1"/>
    </source>
</evidence>
<protein>
    <submittedName>
        <fullName evidence="1">Aspartyl/glutamyl-tRNA amidotransferase subunit C</fullName>
    </submittedName>
</protein>
<dbReference type="SUPFAM" id="SSF141000">
    <property type="entry name" value="Glu-tRNAGln amidotransferase C subunit"/>
    <property type="match status" value="1"/>
</dbReference>
<dbReference type="GO" id="GO:0006450">
    <property type="term" value="P:regulation of translational fidelity"/>
    <property type="evidence" value="ECO:0007669"/>
    <property type="project" value="InterPro"/>
</dbReference>
<dbReference type="OrthoDB" id="401051at2"/>
<sequence>MKTIDKEKLVNIVKNLLLEPSEDVINQILAEWNLLEHQLKNMQKINTQNVKPLTHINETPLIDFFREDVENTDGFVSKQHILHNAADSDDDYIITSRVVK</sequence>
<dbReference type="InterPro" id="IPR036113">
    <property type="entry name" value="Asp/Glu-ADT_sf_sub_c"/>
</dbReference>
<dbReference type="Pfam" id="PF02686">
    <property type="entry name" value="GatC"/>
    <property type="match status" value="1"/>
</dbReference>
<name>A0A4P6MN30_9BACT</name>
<dbReference type="KEGG" id="mphi:EG856_00320"/>
<reference evidence="1 2" key="1">
    <citation type="submission" date="2019-01" db="EMBL/GenBank/DDBJ databases">
        <title>Complete sequence and annotation of the Mycoplasma phocirhinis strain 852T genome.</title>
        <authorList>
            <person name="Frasca S.Jr."/>
            <person name="Kutish G.F."/>
            <person name="Castellanos Gell J."/>
            <person name="Michaels D.L."/>
            <person name="Brown D.R."/>
        </authorList>
    </citation>
    <scope>NUCLEOTIDE SEQUENCE [LARGE SCALE GENOMIC DNA]</scope>
    <source>
        <strain evidence="1 2">852</strain>
    </source>
</reference>
<dbReference type="AlphaFoldDB" id="A0A4P6MN30"/>
<organism evidence="1 2">
    <name type="scientific">Mycoplasmopsis phocirhinis</name>
    <dbReference type="NCBI Taxonomy" id="142650"/>
    <lineage>
        <taxon>Bacteria</taxon>
        <taxon>Bacillati</taxon>
        <taxon>Mycoplasmatota</taxon>
        <taxon>Mycoplasmoidales</taxon>
        <taxon>Metamycoplasmataceae</taxon>
        <taxon>Mycoplasmopsis</taxon>
    </lineage>
</organism>
<dbReference type="EMBL" id="CP034841">
    <property type="protein sequence ID" value="QBF34383.1"/>
    <property type="molecule type" value="Genomic_DNA"/>
</dbReference>
<proteinExistence type="predicted"/>
<keyword evidence="1" id="KW-0808">Transferase</keyword>
<dbReference type="GO" id="GO:0016740">
    <property type="term" value="F:transferase activity"/>
    <property type="evidence" value="ECO:0007669"/>
    <property type="project" value="UniProtKB-KW"/>
</dbReference>
<keyword evidence="2" id="KW-1185">Reference proteome</keyword>
<dbReference type="Proteomes" id="UP000289326">
    <property type="component" value="Chromosome"/>
</dbReference>